<evidence type="ECO:0000313" key="3">
    <source>
        <dbReference type="EMBL" id="SDI95330.1"/>
    </source>
</evidence>
<dbReference type="EMBL" id="FNEM01000004">
    <property type="protein sequence ID" value="SDI95330.1"/>
    <property type="molecule type" value="Genomic_DNA"/>
</dbReference>
<evidence type="ECO:0000259" key="2">
    <source>
        <dbReference type="Pfam" id="PF07238"/>
    </source>
</evidence>
<feature type="domain" description="PilZ" evidence="2">
    <location>
        <begin position="164"/>
        <end position="269"/>
    </location>
</feature>
<evidence type="ECO:0000313" key="4">
    <source>
        <dbReference type="Proteomes" id="UP000199527"/>
    </source>
</evidence>
<dbReference type="OrthoDB" id="6208912at2"/>
<name>A0A1G8PTZ2_9GAMM</name>
<proteinExistence type="predicted"/>
<protein>
    <submittedName>
        <fullName evidence="3">PilZ domain-containing protein</fullName>
    </submittedName>
</protein>
<dbReference type="AlphaFoldDB" id="A0A1G8PTZ2"/>
<feature type="region of interest" description="Disordered" evidence="1">
    <location>
        <begin position="130"/>
        <end position="155"/>
    </location>
</feature>
<organism evidence="3 4">
    <name type="scientific">Ferrimonas sediminum</name>
    <dbReference type="NCBI Taxonomy" id="718193"/>
    <lineage>
        <taxon>Bacteria</taxon>
        <taxon>Pseudomonadati</taxon>
        <taxon>Pseudomonadota</taxon>
        <taxon>Gammaproteobacteria</taxon>
        <taxon>Alteromonadales</taxon>
        <taxon>Ferrimonadaceae</taxon>
        <taxon>Ferrimonas</taxon>
    </lineage>
</organism>
<sequence>MHRIIYGNRLRSYTLAIRRLNFVPMEDHNDLINQLVPLLQDASFDSLLDQATSHLSSSDRFLVRMELRRLNQDCLRKIDLSGHSGPETREVEICGVSHRLSEEAEQFLQQQIELYEGRYTVGAYEALLDSLKPDSGNQDSHESQSDQPTRPPRVDLLPMGHYIRRRETRHTFSSPITLWQPNGAPMSGRTQDLSIRGAKIKTLRPWVLDPAQPVIVSFTEIASEFTVPELKHGVSYRVIDTQPGEDHTQIRLRRVDNTPNLDQTFERILSVSRLRTRPELNHLLSTAKSRGYERQYLPRLASVPIAMSLKNGKLQPSMALQTESNRSHLNYWLDERGHSQLCSALTEERLARQLKHPGELAHQLLFSFVHHHDNHKLFFSATLFELERQQMSACFFKHASRKTGFRVHRVNLHTISERDKEWASHSPVNGRPSDALVRQQINGMSLLVHLSSLAPEENSGFADYDSDCHINQLRQFGQKRVSNMDPRPLPCQQQELRREPRFSLQTRVLVTHKRDEMVALSVDVSPRGLRLDVEQAVHLPLHETLKLEFPELQPLAGKLKLKQLPYELVRSQKDGKTLHLKAVEDEPHSGVVFLSHLLGQNREKMVQVGSQIQHRQLLEGVKNLVLKRLYSLPFFIHKCQSKLHANLAGNSLLPSTTLQSLIDLHGLNLDAILNNEVVHKQYDQMARSRNEAPAWLSTLILHWPPERELRQAWTLSEIGHPDQVRLKLAQLHGDGHLKVVSLQLNRAQKPDLDYLQAELAAISTHALHRAKELEEMLWQIAVIGELRDITPEFLLQYRLPIEAAVAS</sequence>
<dbReference type="GO" id="GO:0035438">
    <property type="term" value="F:cyclic-di-GMP binding"/>
    <property type="evidence" value="ECO:0007669"/>
    <property type="project" value="InterPro"/>
</dbReference>
<dbReference type="Gene3D" id="2.40.10.220">
    <property type="entry name" value="predicted glycosyltransferase like domains"/>
    <property type="match status" value="1"/>
</dbReference>
<keyword evidence="4" id="KW-1185">Reference proteome</keyword>
<dbReference type="InterPro" id="IPR009875">
    <property type="entry name" value="PilZ_domain"/>
</dbReference>
<evidence type="ECO:0000256" key="1">
    <source>
        <dbReference type="SAM" id="MobiDB-lite"/>
    </source>
</evidence>
<dbReference type="SUPFAM" id="SSF141371">
    <property type="entry name" value="PilZ domain-like"/>
    <property type="match status" value="1"/>
</dbReference>
<feature type="domain" description="PilZ" evidence="2">
    <location>
        <begin position="496"/>
        <end position="581"/>
    </location>
</feature>
<gene>
    <name evidence="3" type="ORF">SAMN04488540_10464</name>
</gene>
<dbReference type="Proteomes" id="UP000199527">
    <property type="component" value="Unassembled WGS sequence"/>
</dbReference>
<dbReference type="Pfam" id="PF07238">
    <property type="entry name" value="PilZ"/>
    <property type="match status" value="2"/>
</dbReference>
<accession>A0A1G8PTZ2</accession>
<reference evidence="4" key="1">
    <citation type="submission" date="2016-10" db="EMBL/GenBank/DDBJ databases">
        <authorList>
            <person name="Varghese N."/>
            <person name="Submissions S."/>
        </authorList>
    </citation>
    <scope>NUCLEOTIDE SEQUENCE [LARGE SCALE GENOMIC DNA]</scope>
    <source>
        <strain evidence="4">DSM 23317</strain>
    </source>
</reference>